<dbReference type="InterPro" id="IPR016186">
    <property type="entry name" value="C-type_lectin-like/link_sf"/>
</dbReference>
<feature type="domain" description="C-type lectin" evidence="3">
    <location>
        <begin position="575"/>
        <end position="699"/>
    </location>
</feature>
<dbReference type="InterPro" id="IPR016187">
    <property type="entry name" value="CTDL_fold"/>
</dbReference>
<dbReference type="PANTHER" id="PTHR22803">
    <property type="entry name" value="MANNOSE, PHOSPHOLIPASE, LECTIN RECEPTOR RELATED"/>
    <property type="match status" value="1"/>
</dbReference>
<evidence type="ECO:0000256" key="1">
    <source>
        <dbReference type="SAM" id="MobiDB-lite"/>
    </source>
</evidence>
<evidence type="ECO:0000313" key="5">
    <source>
        <dbReference type="Proteomes" id="UP001176961"/>
    </source>
</evidence>
<name>A0AA36H038_CYLNA</name>
<dbReference type="PROSITE" id="PS50041">
    <property type="entry name" value="C_TYPE_LECTIN_2"/>
    <property type="match status" value="2"/>
</dbReference>
<evidence type="ECO:0000256" key="2">
    <source>
        <dbReference type="SAM" id="SignalP"/>
    </source>
</evidence>
<dbReference type="SMART" id="SM00034">
    <property type="entry name" value="CLECT"/>
    <property type="match status" value="2"/>
</dbReference>
<dbReference type="Gene3D" id="3.10.100.10">
    <property type="entry name" value="Mannose-Binding Protein A, subunit A"/>
    <property type="match status" value="2"/>
</dbReference>
<proteinExistence type="predicted"/>
<sequence length="709" mass="81791">MLLVLLAFFSAVKPANVQTIRHLRAQYSYVPQVFGRPSYGNAPQVFGMPPTSSNRIASQIIPSRRVQYWNAPQVFGRPSYGNAPQVFGMPPISSNRIASQIIPSRRIQYGNAPQVFKRPTIALYRTASPSVGMRPVTQYNPQVYKRPQISLHRIASPSIRRRPQIRYRNSQVIQSRPFQHGNAPQVIGRLPRTEYKNVPQVSRRGPVTQYRKPQVVGRPLMTNSNVPRVFKRPQITLHRTASPSIRRHPVIQHRNPQAIQSRSIQYGNVPQVIKRPAVTQYKNVPQIFRRPPKTQYKNPKVVYVDKIRKNQRNKEGRQYKMQPLKITWELKQNAKKESTTSTKRAREQPSTRRQSKTSTRKARSRTSTRNTVATPHTPVISNASGNGKVVYDVWLVFERREYMVKRNAKSFDDAKSSCEKLDAHLVSIHSQEENNFIHKITSTGSKIKSFDEFVYIGLRLNSKNKWEWLDGNGLNYENWAEHQPDQPHIEKCAQFHQGPANLTHVQDYKWNSISCNSPMKYYVCKKNQQQKSKTSFTRKAGSPNSVRNSVTTLRTPVISNASGNGKVVYDVWLVFEKREYMVKRNAKSFDDAEMSCKKLGAHLASIHSEEENNFIHKITSTGSKIKSFDEFVYIGLRLNSKNEWEWLDGSGLNYKNWAEHQPDQPHIEKCAQFHQGPANLAHVQDYKWNSISCNLPMKYYVCKKNQQQK</sequence>
<evidence type="ECO:0000259" key="3">
    <source>
        <dbReference type="PROSITE" id="PS50041"/>
    </source>
</evidence>
<keyword evidence="2" id="KW-0732">Signal</keyword>
<comment type="caution">
    <text evidence="4">The sequence shown here is derived from an EMBL/GenBank/DDBJ whole genome shotgun (WGS) entry which is preliminary data.</text>
</comment>
<dbReference type="SUPFAM" id="SSF56436">
    <property type="entry name" value="C-type lectin-like"/>
    <property type="match status" value="2"/>
</dbReference>
<dbReference type="InterPro" id="IPR001304">
    <property type="entry name" value="C-type_lectin-like"/>
</dbReference>
<feature type="compositionally biased region" description="Basic residues" evidence="1">
    <location>
        <begin position="353"/>
        <end position="366"/>
    </location>
</feature>
<dbReference type="EMBL" id="CATQJL010000305">
    <property type="protein sequence ID" value="CAJ0601543.1"/>
    <property type="molecule type" value="Genomic_DNA"/>
</dbReference>
<gene>
    <name evidence="4" type="ORF">CYNAS_LOCUS13526</name>
</gene>
<feature type="domain" description="C-type lectin" evidence="3">
    <location>
        <begin position="397"/>
        <end position="521"/>
    </location>
</feature>
<keyword evidence="5" id="KW-1185">Reference proteome</keyword>
<reference evidence="4" key="1">
    <citation type="submission" date="2023-07" db="EMBL/GenBank/DDBJ databases">
        <authorList>
            <consortium name="CYATHOMIX"/>
        </authorList>
    </citation>
    <scope>NUCLEOTIDE SEQUENCE</scope>
    <source>
        <strain evidence="4">N/A</strain>
    </source>
</reference>
<organism evidence="4 5">
    <name type="scientific">Cylicocyclus nassatus</name>
    <name type="common">Nematode worm</name>
    <dbReference type="NCBI Taxonomy" id="53992"/>
    <lineage>
        <taxon>Eukaryota</taxon>
        <taxon>Metazoa</taxon>
        <taxon>Ecdysozoa</taxon>
        <taxon>Nematoda</taxon>
        <taxon>Chromadorea</taxon>
        <taxon>Rhabditida</taxon>
        <taxon>Rhabditina</taxon>
        <taxon>Rhabditomorpha</taxon>
        <taxon>Strongyloidea</taxon>
        <taxon>Strongylidae</taxon>
        <taxon>Cylicocyclus</taxon>
    </lineage>
</organism>
<feature type="region of interest" description="Disordered" evidence="1">
    <location>
        <begin position="331"/>
        <end position="380"/>
    </location>
</feature>
<protein>
    <recommendedName>
        <fullName evidence="3">C-type lectin domain-containing protein</fullName>
    </recommendedName>
</protein>
<dbReference type="CDD" id="cd00037">
    <property type="entry name" value="CLECT"/>
    <property type="match status" value="2"/>
</dbReference>
<feature type="signal peptide" evidence="2">
    <location>
        <begin position="1"/>
        <end position="17"/>
    </location>
</feature>
<feature type="compositionally biased region" description="Basic and acidic residues" evidence="1">
    <location>
        <begin position="332"/>
        <end position="350"/>
    </location>
</feature>
<dbReference type="Pfam" id="PF00059">
    <property type="entry name" value="Lectin_C"/>
    <property type="match status" value="2"/>
</dbReference>
<accession>A0AA36H038</accession>
<dbReference type="Proteomes" id="UP001176961">
    <property type="component" value="Unassembled WGS sequence"/>
</dbReference>
<dbReference type="AlphaFoldDB" id="A0AA36H038"/>
<feature type="chain" id="PRO_5041466556" description="C-type lectin domain-containing protein" evidence="2">
    <location>
        <begin position="18"/>
        <end position="709"/>
    </location>
</feature>
<evidence type="ECO:0000313" key="4">
    <source>
        <dbReference type="EMBL" id="CAJ0601543.1"/>
    </source>
</evidence>
<dbReference type="InterPro" id="IPR050111">
    <property type="entry name" value="C-type_lectin/snaclec_domain"/>
</dbReference>